<dbReference type="Proteomes" id="UP000750334">
    <property type="component" value="Unassembled WGS sequence"/>
</dbReference>
<accession>A0A9P7BA23</accession>
<dbReference type="EMBL" id="PUHR01000050">
    <property type="protein sequence ID" value="KAG0669090.1"/>
    <property type="molecule type" value="Genomic_DNA"/>
</dbReference>
<reference evidence="2 3" key="1">
    <citation type="submission" date="2020-11" db="EMBL/GenBank/DDBJ databases">
        <title>Kefir isolates.</title>
        <authorList>
            <person name="Marcisauskas S."/>
            <person name="Kim Y."/>
            <person name="Blasche S."/>
        </authorList>
    </citation>
    <scope>NUCLEOTIDE SEQUENCE [LARGE SCALE GENOMIC DNA]</scope>
    <source>
        <strain evidence="2 3">OG2</strain>
    </source>
</reference>
<gene>
    <name evidence="2" type="ORF">C6P45_004162</name>
</gene>
<evidence type="ECO:0000313" key="2">
    <source>
        <dbReference type="EMBL" id="KAG0669090.1"/>
    </source>
</evidence>
<proteinExistence type="predicted"/>
<evidence type="ECO:0000313" key="3">
    <source>
        <dbReference type="Proteomes" id="UP000750334"/>
    </source>
</evidence>
<comment type="caution">
    <text evidence="2">The sequence shown here is derived from an EMBL/GenBank/DDBJ whole genome shotgun (WGS) entry which is preliminary data.</text>
</comment>
<evidence type="ECO:0000256" key="1">
    <source>
        <dbReference type="SAM" id="MobiDB-lite"/>
    </source>
</evidence>
<protein>
    <submittedName>
        <fullName evidence="2">Uncharacterized protein</fullName>
    </submittedName>
</protein>
<organism evidence="2 3">
    <name type="scientific">Maudiozyma exigua</name>
    <name type="common">Yeast</name>
    <name type="synonym">Kazachstania exigua</name>
    <dbReference type="NCBI Taxonomy" id="34358"/>
    <lineage>
        <taxon>Eukaryota</taxon>
        <taxon>Fungi</taxon>
        <taxon>Dikarya</taxon>
        <taxon>Ascomycota</taxon>
        <taxon>Saccharomycotina</taxon>
        <taxon>Saccharomycetes</taxon>
        <taxon>Saccharomycetales</taxon>
        <taxon>Saccharomycetaceae</taxon>
        <taxon>Maudiozyma</taxon>
    </lineage>
</organism>
<sequence length="413" mass="48038">MLISSKKNQRSRTNSPILKEGHKNTQQLPYKIQKTVNTNRNLSLVELVEPDEHRVDKTIPGSIKIPLFKGITKSKNKKITQIRENSRIQDNPLPLFLETDEKNYTSHFMNVLKMSLLSQLSASSTMEIPSYFKPICEFIDERLDSVSNFNELQEIILLKSAYDYSSELFERYLIDSSKRKKDCEFIKISLPFIQGDYSINEINEELCYRYHDEKFKPQIAATSSKKIDLNHTQNSSRIKQSILDLIDNVHKRNIYNNQTNGILFTFNDIRGKQVDTADTYLKVIYDILPYYELPIIIIYNQQVTDELQHLPRRLSHPLTTEVQTFESFSKFAEQTIALLSADPGLTNVKYHSIEWNTKIKDYMYDLKSCLHNEMEKLYFAGKGPLNSITMILNMINECKSLKSALHVLGKRVK</sequence>
<feature type="region of interest" description="Disordered" evidence="1">
    <location>
        <begin position="1"/>
        <end position="23"/>
    </location>
</feature>
<name>A0A9P7BA23_MAUEX</name>
<dbReference type="AlphaFoldDB" id="A0A9P7BA23"/>
<keyword evidence="3" id="KW-1185">Reference proteome</keyword>